<evidence type="ECO:0000313" key="2">
    <source>
        <dbReference type="Proteomes" id="UP000059680"/>
    </source>
</evidence>
<dbReference type="PaxDb" id="39947-A0A0P0XPU1"/>
<gene>
    <name evidence="1" type="ordered locus">Os09g0501825</name>
    <name evidence="1" type="ORF">OSNPB_090501825</name>
</gene>
<dbReference type="InParanoid" id="A0A0P0XPU1"/>
<dbReference type="AlphaFoldDB" id="A0A0P0XPU1"/>
<feature type="non-terminal residue" evidence="1">
    <location>
        <position position="1"/>
    </location>
</feature>
<protein>
    <submittedName>
        <fullName evidence="1">Os09g0501825 protein</fullName>
    </submittedName>
</protein>
<reference evidence="1 2" key="3">
    <citation type="journal article" date="2013" name="Rice">
        <title>Improvement of the Oryza sativa Nipponbare reference genome using next generation sequence and optical map data.</title>
        <authorList>
            <person name="Kawahara Y."/>
            <person name="de la Bastide M."/>
            <person name="Hamilton J.P."/>
            <person name="Kanamori H."/>
            <person name="McCombie W.R."/>
            <person name="Ouyang S."/>
            <person name="Schwartz D.C."/>
            <person name="Tanaka T."/>
            <person name="Wu J."/>
            <person name="Zhou S."/>
            <person name="Childs K.L."/>
            <person name="Davidson R.M."/>
            <person name="Lin H."/>
            <person name="Quesada-Ocampo L."/>
            <person name="Vaillancourt B."/>
            <person name="Sakai H."/>
            <person name="Lee S.S."/>
            <person name="Kim J."/>
            <person name="Numa H."/>
            <person name="Itoh T."/>
            <person name="Buell C.R."/>
            <person name="Matsumoto T."/>
        </authorList>
    </citation>
    <scope>NUCLEOTIDE SEQUENCE [LARGE SCALE GENOMIC DNA]</scope>
    <source>
        <strain evidence="2">cv. Nipponbare</strain>
    </source>
</reference>
<evidence type="ECO:0000313" key="1">
    <source>
        <dbReference type="EMBL" id="BAT08819.1"/>
    </source>
</evidence>
<keyword evidence="2" id="KW-1185">Reference proteome</keyword>
<reference evidence="2" key="1">
    <citation type="journal article" date="2005" name="Nature">
        <title>The map-based sequence of the rice genome.</title>
        <authorList>
            <consortium name="International rice genome sequencing project (IRGSP)"/>
            <person name="Matsumoto T."/>
            <person name="Wu J."/>
            <person name="Kanamori H."/>
            <person name="Katayose Y."/>
            <person name="Fujisawa M."/>
            <person name="Namiki N."/>
            <person name="Mizuno H."/>
            <person name="Yamamoto K."/>
            <person name="Antonio B.A."/>
            <person name="Baba T."/>
            <person name="Sakata K."/>
            <person name="Nagamura Y."/>
            <person name="Aoki H."/>
            <person name="Arikawa K."/>
            <person name="Arita K."/>
            <person name="Bito T."/>
            <person name="Chiden Y."/>
            <person name="Fujitsuka N."/>
            <person name="Fukunaka R."/>
            <person name="Hamada M."/>
            <person name="Harada C."/>
            <person name="Hayashi A."/>
            <person name="Hijishita S."/>
            <person name="Honda M."/>
            <person name="Hosokawa S."/>
            <person name="Ichikawa Y."/>
            <person name="Idonuma A."/>
            <person name="Iijima M."/>
            <person name="Ikeda M."/>
            <person name="Ikeno M."/>
            <person name="Ito K."/>
            <person name="Ito S."/>
            <person name="Ito T."/>
            <person name="Ito Y."/>
            <person name="Ito Y."/>
            <person name="Iwabuchi A."/>
            <person name="Kamiya K."/>
            <person name="Karasawa W."/>
            <person name="Kurita K."/>
            <person name="Katagiri S."/>
            <person name="Kikuta A."/>
            <person name="Kobayashi H."/>
            <person name="Kobayashi N."/>
            <person name="Machita K."/>
            <person name="Maehara T."/>
            <person name="Masukawa M."/>
            <person name="Mizubayashi T."/>
            <person name="Mukai Y."/>
            <person name="Nagasaki H."/>
            <person name="Nagata Y."/>
            <person name="Naito S."/>
            <person name="Nakashima M."/>
            <person name="Nakama Y."/>
            <person name="Nakamichi Y."/>
            <person name="Nakamura M."/>
            <person name="Meguro A."/>
            <person name="Negishi M."/>
            <person name="Ohta I."/>
            <person name="Ohta T."/>
            <person name="Okamoto M."/>
            <person name="Ono N."/>
            <person name="Saji S."/>
            <person name="Sakaguchi M."/>
            <person name="Sakai K."/>
            <person name="Shibata M."/>
            <person name="Shimokawa T."/>
            <person name="Song J."/>
            <person name="Takazaki Y."/>
            <person name="Terasawa K."/>
            <person name="Tsugane M."/>
            <person name="Tsuji K."/>
            <person name="Ueda S."/>
            <person name="Waki K."/>
            <person name="Yamagata H."/>
            <person name="Yamamoto M."/>
            <person name="Yamamoto S."/>
            <person name="Yamane H."/>
            <person name="Yoshiki S."/>
            <person name="Yoshihara R."/>
            <person name="Yukawa K."/>
            <person name="Zhong H."/>
            <person name="Yano M."/>
            <person name="Yuan Q."/>
            <person name="Ouyang S."/>
            <person name="Liu J."/>
            <person name="Jones K.M."/>
            <person name="Gansberger K."/>
            <person name="Moffat K."/>
            <person name="Hill J."/>
            <person name="Bera J."/>
            <person name="Fadrosh D."/>
            <person name="Jin S."/>
            <person name="Johri S."/>
            <person name="Kim M."/>
            <person name="Overton L."/>
            <person name="Reardon M."/>
            <person name="Tsitrin T."/>
            <person name="Vuong H."/>
            <person name="Weaver B."/>
            <person name="Ciecko A."/>
            <person name="Tallon L."/>
            <person name="Jackson J."/>
            <person name="Pai G."/>
            <person name="Aken S.V."/>
            <person name="Utterback T."/>
            <person name="Reidmuller S."/>
            <person name="Feldblyum T."/>
            <person name="Hsiao J."/>
            <person name="Zismann V."/>
            <person name="Iobst S."/>
            <person name="de Vazeille A.R."/>
            <person name="Buell C.R."/>
            <person name="Ying K."/>
            <person name="Li Y."/>
            <person name="Lu T."/>
            <person name="Huang Y."/>
            <person name="Zhao Q."/>
            <person name="Feng Q."/>
            <person name="Zhang L."/>
            <person name="Zhu J."/>
            <person name="Weng Q."/>
            <person name="Mu J."/>
            <person name="Lu Y."/>
            <person name="Fan D."/>
            <person name="Liu Y."/>
            <person name="Guan J."/>
            <person name="Zhang Y."/>
            <person name="Yu S."/>
            <person name="Liu X."/>
            <person name="Zhang Y."/>
            <person name="Hong G."/>
            <person name="Han B."/>
            <person name="Choisne N."/>
            <person name="Demange N."/>
            <person name="Orjeda G."/>
            <person name="Samain S."/>
            <person name="Cattolico L."/>
            <person name="Pelletier E."/>
            <person name="Couloux A."/>
            <person name="Segurens B."/>
            <person name="Wincker P."/>
            <person name="D'Hont A."/>
            <person name="Scarpelli C."/>
            <person name="Weissenbach J."/>
            <person name="Salanoubat M."/>
            <person name="Quetier F."/>
            <person name="Yu Y."/>
            <person name="Kim H.R."/>
            <person name="Rambo T."/>
            <person name="Currie J."/>
            <person name="Collura K."/>
            <person name="Luo M."/>
            <person name="Yang T."/>
            <person name="Ammiraju J.S.S."/>
            <person name="Engler F."/>
            <person name="Soderlund C."/>
            <person name="Wing R.A."/>
            <person name="Palmer L.E."/>
            <person name="de la Bastide M."/>
            <person name="Spiegel L."/>
            <person name="Nascimento L."/>
            <person name="Zutavern T."/>
            <person name="O'Shaughnessy A."/>
            <person name="Dike S."/>
            <person name="Dedhia N."/>
            <person name="Preston R."/>
            <person name="Balija V."/>
            <person name="McCombie W.R."/>
            <person name="Chow T."/>
            <person name="Chen H."/>
            <person name="Chung M."/>
            <person name="Chen C."/>
            <person name="Shaw J."/>
            <person name="Wu H."/>
            <person name="Hsiao K."/>
            <person name="Chao Y."/>
            <person name="Chu M."/>
            <person name="Cheng C."/>
            <person name="Hour A."/>
            <person name="Lee P."/>
            <person name="Lin S."/>
            <person name="Lin Y."/>
            <person name="Liou J."/>
            <person name="Liu S."/>
            <person name="Hsing Y."/>
            <person name="Raghuvanshi S."/>
            <person name="Mohanty A."/>
            <person name="Bharti A.K."/>
            <person name="Gaur A."/>
            <person name="Gupta V."/>
            <person name="Kumar D."/>
            <person name="Ravi V."/>
            <person name="Vij S."/>
            <person name="Kapur A."/>
            <person name="Khurana P."/>
            <person name="Khurana P."/>
            <person name="Khurana J.P."/>
            <person name="Tyagi A.K."/>
            <person name="Gaikwad K."/>
            <person name="Singh A."/>
            <person name="Dalal V."/>
            <person name="Srivastava S."/>
            <person name="Dixit A."/>
            <person name="Pal A.K."/>
            <person name="Ghazi I.A."/>
            <person name="Yadav M."/>
            <person name="Pandit A."/>
            <person name="Bhargava A."/>
            <person name="Sureshbabu K."/>
            <person name="Batra K."/>
            <person name="Sharma T.R."/>
            <person name="Mohapatra T."/>
            <person name="Singh N.K."/>
            <person name="Messing J."/>
            <person name="Nelson A.B."/>
            <person name="Fuks G."/>
            <person name="Kavchok S."/>
            <person name="Keizer G."/>
            <person name="Linton E."/>
            <person name="Llaca V."/>
            <person name="Song R."/>
            <person name="Tanyolac B."/>
            <person name="Young S."/>
            <person name="Ho-Il K."/>
            <person name="Hahn J.H."/>
            <person name="Sangsakoo G."/>
            <person name="Vanavichit A."/>
            <person name="de Mattos Luiz.A.T."/>
            <person name="Zimmer P.D."/>
            <person name="Malone G."/>
            <person name="Dellagostin O."/>
            <person name="de Oliveira A.C."/>
            <person name="Bevan M."/>
            <person name="Bancroft I."/>
            <person name="Minx P."/>
            <person name="Cordum H."/>
            <person name="Wilson R."/>
            <person name="Cheng Z."/>
            <person name="Jin W."/>
            <person name="Jiang J."/>
            <person name="Leong S.A."/>
            <person name="Iwama H."/>
            <person name="Gojobori T."/>
            <person name="Itoh T."/>
            <person name="Niimura Y."/>
            <person name="Fujii Y."/>
            <person name="Habara T."/>
            <person name="Sakai H."/>
            <person name="Sato Y."/>
            <person name="Wilson G."/>
            <person name="Kumar K."/>
            <person name="McCouch S."/>
            <person name="Juretic N."/>
            <person name="Hoen D."/>
            <person name="Wright S."/>
            <person name="Bruskiewich R."/>
            <person name="Bureau T."/>
            <person name="Miyao A."/>
            <person name="Hirochika H."/>
            <person name="Nishikawa T."/>
            <person name="Kadowaki K."/>
            <person name="Sugiura M."/>
            <person name="Burr B."/>
            <person name="Sasaki T."/>
        </authorList>
    </citation>
    <scope>NUCLEOTIDE SEQUENCE [LARGE SCALE GENOMIC DNA]</scope>
    <source>
        <strain evidence="2">cv. Nipponbare</strain>
    </source>
</reference>
<dbReference type="EMBL" id="AP014965">
    <property type="protein sequence ID" value="BAT08819.1"/>
    <property type="molecule type" value="Genomic_DNA"/>
</dbReference>
<name>A0A0P0XPU1_ORYSJ</name>
<dbReference type="Proteomes" id="UP000059680">
    <property type="component" value="Chromosome 9"/>
</dbReference>
<proteinExistence type="predicted"/>
<sequence length="40" mass="4318">PGKLVGDDNVKLSSALHYLLAFLRGHIMSNFSTLHTCCAS</sequence>
<organism evidence="1 2">
    <name type="scientific">Oryza sativa subsp. japonica</name>
    <name type="common">Rice</name>
    <dbReference type="NCBI Taxonomy" id="39947"/>
    <lineage>
        <taxon>Eukaryota</taxon>
        <taxon>Viridiplantae</taxon>
        <taxon>Streptophyta</taxon>
        <taxon>Embryophyta</taxon>
        <taxon>Tracheophyta</taxon>
        <taxon>Spermatophyta</taxon>
        <taxon>Magnoliopsida</taxon>
        <taxon>Liliopsida</taxon>
        <taxon>Poales</taxon>
        <taxon>Poaceae</taxon>
        <taxon>BOP clade</taxon>
        <taxon>Oryzoideae</taxon>
        <taxon>Oryzeae</taxon>
        <taxon>Oryzinae</taxon>
        <taxon>Oryza</taxon>
        <taxon>Oryza sativa</taxon>
    </lineage>
</organism>
<dbReference type="Gramene" id="Os09t0501825-00">
    <property type="protein sequence ID" value="Os09t0501825-00"/>
    <property type="gene ID" value="Os09g0501825"/>
</dbReference>
<accession>A0A0P0XPU1</accession>
<reference evidence="1 2" key="2">
    <citation type="journal article" date="2013" name="Plant Cell Physiol.">
        <title>Rice Annotation Project Database (RAP-DB): an integrative and interactive database for rice genomics.</title>
        <authorList>
            <person name="Sakai H."/>
            <person name="Lee S.S."/>
            <person name="Tanaka T."/>
            <person name="Numa H."/>
            <person name="Kim J."/>
            <person name="Kawahara Y."/>
            <person name="Wakimoto H."/>
            <person name="Yang C.C."/>
            <person name="Iwamoto M."/>
            <person name="Abe T."/>
            <person name="Yamada Y."/>
            <person name="Muto A."/>
            <person name="Inokuchi H."/>
            <person name="Ikemura T."/>
            <person name="Matsumoto T."/>
            <person name="Sasaki T."/>
            <person name="Itoh T."/>
        </authorList>
    </citation>
    <scope>NUCLEOTIDE SEQUENCE [LARGE SCALE GENOMIC DNA]</scope>
    <source>
        <strain evidence="2">cv. Nipponbare</strain>
    </source>
</reference>